<feature type="transmembrane region" description="Helical" evidence="6">
    <location>
        <begin position="111"/>
        <end position="133"/>
    </location>
</feature>
<dbReference type="Proteomes" id="UP000289166">
    <property type="component" value="Unassembled WGS sequence"/>
</dbReference>
<organism evidence="7 8">
    <name type="scientific">Acetivibrio mesophilus</name>
    <dbReference type="NCBI Taxonomy" id="2487273"/>
    <lineage>
        <taxon>Bacteria</taxon>
        <taxon>Bacillati</taxon>
        <taxon>Bacillota</taxon>
        <taxon>Clostridia</taxon>
        <taxon>Eubacteriales</taxon>
        <taxon>Oscillospiraceae</taxon>
        <taxon>Acetivibrio</taxon>
    </lineage>
</organism>
<dbReference type="AlphaFoldDB" id="A0A4Q0I9C1"/>
<evidence type="ECO:0000256" key="4">
    <source>
        <dbReference type="ARBA" id="ARBA00022989"/>
    </source>
</evidence>
<dbReference type="EMBL" id="RLII01000005">
    <property type="protein sequence ID" value="RXE59592.1"/>
    <property type="molecule type" value="Genomic_DNA"/>
</dbReference>
<evidence type="ECO:0000256" key="1">
    <source>
        <dbReference type="ARBA" id="ARBA00004651"/>
    </source>
</evidence>
<dbReference type="InterPro" id="IPR001123">
    <property type="entry name" value="LeuE-type"/>
</dbReference>
<dbReference type="RefSeq" id="WP_069194140.1">
    <property type="nucleotide sequence ID" value="NZ_RLII01000005.1"/>
</dbReference>
<evidence type="ECO:0000256" key="2">
    <source>
        <dbReference type="ARBA" id="ARBA00022475"/>
    </source>
</evidence>
<dbReference type="Pfam" id="PF01810">
    <property type="entry name" value="LysE"/>
    <property type="match status" value="1"/>
</dbReference>
<keyword evidence="5 6" id="KW-0472">Membrane</keyword>
<feature type="transmembrane region" description="Helical" evidence="6">
    <location>
        <begin position="42"/>
        <end position="62"/>
    </location>
</feature>
<dbReference type="GO" id="GO:0005886">
    <property type="term" value="C:plasma membrane"/>
    <property type="evidence" value="ECO:0007669"/>
    <property type="project" value="UniProtKB-SubCell"/>
</dbReference>
<protein>
    <submittedName>
        <fullName evidence="7">Lysine transporter LysE</fullName>
    </submittedName>
</protein>
<gene>
    <name evidence="7" type="ORF">EFD62_06495</name>
</gene>
<dbReference type="OrthoDB" id="9784202at2"/>
<comment type="subcellular location">
    <subcellularLocation>
        <location evidence="1">Cell membrane</location>
        <topology evidence="1">Multi-pass membrane protein</topology>
    </subcellularLocation>
</comment>
<evidence type="ECO:0000256" key="5">
    <source>
        <dbReference type="ARBA" id="ARBA00023136"/>
    </source>
</evidence>
<reference evidence="8" key="1">
    <citation type="submission" date="2018-11" db="EMBL/GenBank/DDBJ databases">
        <title>Genome sequencing of a novel mesophilic and cellulolytic organism within the genus Hungateiclostridium.</title>
        <authorList>
            <person name="Rettenmaier R."/>
            <person name="Liebl W."/>
            <person name="Zverlov V."/>
        </authorList>
    </citation>
    <scope>NUCLEOTIDE SEQUENCE [LARGE SCALE GENOMIC DNA]</scope>
    <source>
        <strain evidence="8">N2K1</strain>
    </source>
</reference>
<proteinExistence type="predicted"/>
<evidence type="ECO:0000256" key="6">
    <source>
        <dbReference type="SAM" id="Phobius"/>
    </source>
</evidence>
<accession>A0A4Q0I9C1</accession>
<keyword evidence="8" id="KW-1185">Reference proteome</keyword>
<evidence type="ECO:0000313" key="7">
    <source>
        <dbReference type="EMBL" id="RXE59592.1"/>
    </source>
</evidence>
<dbReference type="PANTHER" id="PTHR38825">
    <property type="entry name" value="LYSINE EXPORTER PROTEIN (LYSE/YGGA)"/>
    <property type="match status" value="1"/>
</dbReference>
<dbReference type="PANTHER" id="PTHR38825:SF1">
    <property type="entry name" value="TRANSPORTER, LYSE FAMILY"/>
    <property type="match status" value="1"/>
</dbReference>
<keyword evidence="2" id="KW-1003">Cell membrane</keyword>
<feature type="transmembrane region" description="Helical" evidence="6">
    <location>
        <begin position="145"/>
        <end position="166"/>
    </location>
</feature>
<feature type="transmembrane region" description="Helical" evidence="6">
    <location>
        <begin position="186"/>
        <end position="206"/>
    </location>
</feature>
<evidence type="ECO:0000256" key="3">
    <source>
        <dbReference type="ARBA" id="ARBA00022692"/>
    </source>
</evidence>
<comment type="caution">
    <text evidence="7">The sequence shown here is derived from an EMBL/GenBank/DDBJ whole genome shotgun (WGS) entry which is preliminary data.</text>
</comment>
<keyword evidence="3 6" id="KW-0812">Transmembrane</keyword>
<sequence length="215" mass="23255">MFLWGIFIGAFLIGFSGAIVPGPMLGVTINGSLKKGWTAGPLIVLGHGILELILVTVMTFGLKDLFTNTIVAGIIGLFGGAFLAWMGYGMIKSGINKSVSLGSQRVENGVGMRNLVLTGVLVSATNPYFTLWWASTGVESIRQSYTFGLTGVLLFFIGHILSDFVWYSAISIAFSGGKKLISNTVYRWIIILLGLFIMMFSIYFIGSGWKMLLGK</sequence>
<evidence type="ECO:0000313" key="8">
    <source>
        <dbReference type="Proteomes" id="UP000289166"/>
    </source>
</evidence>
<dbReference type="GO" id="GO:0006865">
    <property type="term" value="P:amino acid transport"/>
    <property type="evidence" value="ECO:0007669"/>
    <property type="project" value="InterPro"/>
</dbReference>
<keyword evidence="4 6" id="KW-1133">Transmembrane helix</keyword>
<name>A0A4Q0I9C1_9FIRM</name>
<feature type="transmembrane region" description="Helical" evidence="6">
    <location>
        <begin position="69"/>
        <end position="91"/>
    </location>
</feature>